<comment type="caution">
    <text evidence="6">The sequence shown here is derived from an EMBL/GenBank/DDBJ whole genome shotgun (WGS) entry which is preliminary data.</text>
</comment>
<evidence type="ECO:0000313" key="6">
    <source>
        <dbReference type="EMBL" id="MFC3122884.1"/>
    </source>
</evidence>
<evidence type="ECO:0000259" key="5">
    <source>
        <dbReference type="PROSITE" id="PS50931"/>
    </source>
</evidence>
<evidence type="ECO:0000256" key="1">
    <source>
        <dbReference type="ARBA" id="ARBA00009437"/>
    </source>
</evidence>
<gene>
    <name evidence="6" type="ORF">ACFOHL_14765</name>
</gene>
<keyword evidence="4" id="KW-0804">Transcription</keyword>
<dbReference type="Gene3D" id="3.40.190.10">
    <property type="entry name" value="Periplasmic binding protein-like II"/>
    <property type="match status" value="2"/>
</dbReference>
<evidence type="ECO:0000256" key="2">
    <source>
        <dbReference type="ARBA" id="ARBA00023015"/>
    </source>
</evidence>
<evidence type="ECO:0000256" key="4">
    <source>
        <dbReference type="ARBA" id="ARBA00023163"/>
    </source>
</evidence>
<accession>A0ABV7FRB0</accession>
<proteinExistence type="inferred from homology"/>
<dbReference type="PANTHER" id="PTHR30118:SF15">
    <property type="entry name" value="TRANSCRIPTIONAL REGULATORY PROTEIN"/>
    <property type="match status" value="1"/>
</dbReference>
<dbReference type="InterPro" id="IPR000847">
    <property type="entry name" value="LysR_HTH_N"/>
</dbReference>
<dbReference type="Pfam" id="PF00126">
    <property type="entry name" value="HTH_1"/>
    <property type="match status" value="1"/>
</dbReference>
<dbReference type="PROSITE" id="PS50931">
    <property type="entry name" value="HTH_LYSR"/>
    <property type="match status" value="1"/>
</dbReference>
<dbReference type="EMBL" id="JBHRSW010000039">
    <property type="protein sequence ID" value="MFC3122884.1"/>
    <property type="molecule type" value="Genomic_DNA"/>
</dbReference>
<dbReference type="InterPro" id="IPR036388">
    <property type="entry name" value="WH-like_DNA-bd_sf"/>
</dbReference>
<dbReference type="Pfam" id="PF03466">
    <property type="entry name" value="LysR_substrate"/>
    <property type="match status" value="1"/>
</dbReference>
<keyword evidence="7" id="KW-1185">Reference proteome</keyword>
<comment type="similarity">
    <text evidence="1">Belongs to the LysR transcriptional regulatory family.</text>
</comment>
<keyword evidence="2" id="KW-0805">Transcription regulation</keyword>
<keyword evidence="3" id="KW-0238">DNA-binding</keyword>
<feature type="domain" description="HTH lysR-type" evidence="5">
    <location>
        <begin position="9"/>
        <end position="66"/>
    </location>
</feature>
<protein>
    <submittedName>
        <fullName evidence="6">LysR family transcriptional regulator</fullName>
    </submittedName>
</protein>
<dbReference type="PANTHER" id="PTHR30118">
    <property type="entry name" value="HTH-TYPE TRANSCRIPTIONAL REGULATOR LEUO-RELATED"/>
    <property type="match status" value="1"/>
</dbReference>
<dbReference type="SUPFAM" id="SSF46785">
    <property type="entry name" value="Winged helix' DNA-binding domain"/>
    <property type="match status" value="1"/>
</dbReference>
<dbReference type="RefSeq" id="WP_376921011.1">
    <property type="nucleotide sequence ID" value="NZ_JBHRSW010000039.1"/>
</dbReference>
<dbReference type="InterPro" id="IPR005119">
    <property type="entry name" value="LysR_subst-bd"/>
</dbReference>
<evidence type="ECO:0000256" key="3">
    <source>
        <dbReference type="ARBA" id="ARBA00023125"/>
    </source>
</evidence>
<sequence length="311" mass="35360">MLAINRLDIDGKQLLLFVTIYDSGSLTRAAELLEINQSTVSYWLEKLRTRFNDPLFIRKGQGIIATPRAETLIPKARMLIQTLSEFSEPEEYEPKTDEGELCIAANSAERDVLIKPFMTQMAIRAPKLKLRIEPTGSAFQLSDNLKNDHVHFALFPTNLLKGDGLMQKVVIRASNVIFSDPNFGAPPNTLEKYCLRPHARILFGPNPKSSIDERLARIGTKRFIRLEVSDFESLASLIKDTDTIATLPSFCQLGAFKNYQTSPVPWDDKKLELALYWNARHNKSSRLSYWRQVFTDIQLSVQKNIDALESK</sequence>
<dbReference type="InterPro" id="IPR050389">
    <property type="entry name" value="LysR-type_TF"/>
</dbReference>
<reference evidence="7" key="1">
    <citation type="journal article" date="2019" name="Int. J. Syst. Evol. Microbiol.">
        <title>The Global Catalogue of Microorganisms (GCM) 10K type strain sequencing project: providing services to taxonomists for standard genome sequencing and annotation.</title>
        <authorList>
            <consortium name="The Broad Institute Genomics Platform"/>
            <consortium name="The Broad Institute Genome Sequencing Center for Infectious Disease"/>
            <person name="Wu L."/>
            <person name="Ma J."/>
        </authorList>
    </citation>
    <scope>NUCLEOTIDE SEQUENCE [LARGE SCALE GENOMIC DNA]</scope>
    <source>
        <strain evidence="7">KCTC 52473</strain>
    </source>
</reference>
<dbReference type="Proteomes" id="UP001595478">
    <property type="component" value="Unassembled WGS sequence"/>
</dbReference>
<dbReference type="InterPro" id="IPR036390">
    <property type="entry name" value="WH_DNA-bd_sf"/>
</dbReference>
<dbReference type="SUPFAM" id="SSF53850">
    <property type="entry name" value="Periplasmic binding protein-like II"/>
    <property type="match status" value="1"/>
</dbReference>
<dbReference type="Gene3D" id="1.10.10.10">
    <property type="entry name" value="Winged helix-like DNA-binding domain superfamily/Winged helix DNA-binding domain"/>
    <property type="match status" value="1"/>
</dbReference>
<evidence type="ECO:0000313" key="7">
    <source>
        <dbReference type="Proteomes" id="UP001595478"/>
    </source>
</evidence>
<name>A0ABV7FRB0_9ALTE</name>
<organism evidence="6 7">
    <name type="scientific">Agaribacter flavus</name>
    <dbReference type="NCBI Taxonomy" id="1902781"/>
    <lineage>
        <taxon>Bacteria</taxon>
        <taxon>Pseudomonadati</taxon>
        <taxon>Pseudomonadota</taxon>
        <taxon>Gammaproteobacteria</taxon>
        <taxon>Alteromonadales</taxon>
        <taxon>Alteromonadaceae</taxon>
        <taxon>Agaribacter</taxon>
    </lineage>
</organism>